<organism evidence="1 2">
    <name type="scientific">Chlamydomonas schloesseri</name>
    <dbReference type="NCBI Taxonomy" id="2026947"/>
    <lineage>
        <taxon>Eukaryota</taxon>
        <taxon>Viridiplantae</taxon>
        <taxon>Chlorophyta</taxon>
        <taxon>core chlorophytes</taxon>
        <taxon>Chlorophyceae</taxon>
        <taxon>CS clade</taxon>
        <taxon>Chlamydomonadales</taxon>
        <taxon>Chlamydomonadaceae</taxon>
        <taxon>Chlamydomonas</taxon>
    </lineage>
</organism>
<dbReference type="AlphaFoldDB" id="A0A835W7S4"/>
<comment type="caution">
    <text evidence="1">The sequence shown here is derived from an EMBL/GenBank/DDBJ whole genome shotgun (WGS) entry which is preliminary data.</text>
</comment>
<protein>
    <submittedName>
        <fullName evidence="1">Uncharacterized protein</fullName>
    </submittedName>
</protein>
<dbReference type="EMBL" id="JAEHOD010000038">
    <property type="protein sequence ID" value="KAG2440384.1"/>
    <property type="molecule type" value="Genomic_DNA"/>
</dbReference>
<dbReference type="OrthoDB" id="560913at2759"/>
<keyword evidence="2" id="KW-1185">Reference proteome</keyword>
<evidence type="ECO:0000313" key="1">
    <source>
        <dbReference type="EMBL" id="KAG2440384.1"/>
    </source>
</evidence>
<proteinExistence type="predicted"/>
<dbReference type="Proteomes" id="UP000613740">
    <property type="component" value="Unassembled WGS sequence"/>
</dbReference>
<accession>A0A835W7S4</accession>
<sequence>MTLIRSIAATGATLSALDALQRAEIGIRAEGADPDPAASEADKYASRRICENWLLAVDKVTDPQRPHDAINFAACESSFSMEQLKKLQKEASADPGAILAAIMENQPINMAAPEAVAGARGGAAGDGQEQDLYGAAETFRRMMDLRSMASGAEDTDINAQLGTPLPRQKTEGNSFVLANLIVRLVASKASSPDADADADTDAAGRVARRDVIVNSFDTARQLLRRIQEAHADGEWVDAAVSAEFFPKLLQFLRKNMVADENNALVMGPVLLTSTTVHKQLPLPPQGVILPLAVLTDARNLPTPKNDKKPVQGDITLFDLAASALQVSARSAQLGLIAATAAALVKNIVHDCGQGGTRVELAARSVYYALANLDNRAALAMASKFVNELITQMNEELQRASGDPREMSRLLESTEEAMQSLAKLMDLCAVLLKRPRVSAAAETTKATSTTFVPAIGCSSHCSLSPNTVPLAWEPAVWQCRVSAIVYCNRPDDVGLMSEKQHVAAVSIVATIYRFVAEYSKGAQQRNGAPLVVPVLSMDKFTASGDDGDDDDDAGADMEEMRRVAVELNRCLQGISACNVRAFSAGDELQPGFIGTRLLVLDGSSKKRVQASLARVGKPPGILVMATLADNVKAFTTFVRQEFPALADTPMCFLFSTKKDITSDMVYTETYNLLAKASVSTRSAASRSLLLLHSPYSVLNNAVVATKPLHDAVRKTHLTD</sequence>
<name>A0A835W7S4_9CHLO</name>
<evidence type="ECO:0000313" key="2">
    <source>
        <dbReference type="Proteomes" id="UP000613740"/>
    </source>
</evidence>
<reference evidence="1" key="1">
    <citation type="journal article" date="2020" name="bioRxiv">
        <title>Comparative genomics of Chlamydomonas.</title>
        <authorList>
            <person name="Craig R.J."/>
            <person name="Hasan A.R."/>
            <person name="Ness R.W."/>
            <person name="Keightley P.D."/>
        </authorList>
    </citation>
    <scope>NUCLEOTIDE SEQUENCE</scope>
    <source>
        <strain evidence="1">CCAP 11/173</strain>
    </source>
</reference>
<gene>
    <name evidence="1" type="ORF">HYH02_010274</name>
</gene>